<feature type="compositionally biased region" description="Basic and acidic residues" evidence="3">
    <location>
        <begin position="294"/>
        <end position="314"/>
    </location>
</feature>
<proteinExistence type="predicted"/>
<dbReference type="Pfam" id="PF01553">
    <property type="entry name" value="Acyltransferase"/>
    <property type="match status" value="1"/>
</dbReference>
<dbReference type="SMART" id="SM00563">
    <property type="entry name" value="PlsC"/>
    <property type="match status" value="1"/>
</dbReference>
<accession>A0A7T4DK10</accession>
<evidence type="ECO:0000259" key="4">
    <source>
        <dbReference type="SMART" id="SM00563"/>
    </source>
</evidence>
<evidence type="ECO:0000256" key="3">
    <source>
        <dbReference type="SAM" id="MobiDB-lite"/>
    </source>
</evidence>
<dbReference type="PANTHER" id="PTHR10434">
    <property type="entry name" value="1-ACYL-SN-GLYCEROL-3-PHOSPHATE ACYLTRANSFERASE"/>
    <property type="match status" value="1"/>
</dbReference>
<dbReference type="CDD" id="cd07989">
    <property type="entry name" value="LPLAT_AGPAT-like"/>
    <property type="match status" value="1"/>
</dbReference>
<reference evidence="5 6" key="1">
    <citation type="submission" date="2020-12" db="EMBL/GenBank/DDBJ databases">
        <title>FDA dAtabase for Regulatory Grade micrObial Sequences (FDA-ARGOS): Supporting development and validation of Infectious Disease Dx tests.</title>
        <authorList>
            <person name="Sproer C."/>
            <person name="Gronow S."/>
            <person name="Severitt S."/>
            <person name="Schroder I."/>
            <person name="Tallon L."/>
            <person name="Sadzewicz L."/>
            <person name="Zhao X."/>
            <person name="Boylan J."/>
            <person name="Ott S."/>
            <person name="Bowen H."/>
            <person name="Vavikolanu K."/>
            <person name="Mehta A."/>
            <person name="Aluvathingal J."/>
            <person name="Nadendla S."/>
            <person name="Lowell S."/>
            <person name="Myers T."/>
            <person name="Yan Y."/>
            <person name="Sichtig H."/>
        </authorList>
    </citation>
    <scope>NUCLEOTIDE SEQUENCE [LARGE SCALE GENOMIC DNA]</scope>
    <source>
        <strain evidence="5 6">FDAARGOS_990</strain>
    </source>
</reference>
<dbReference type="SUPFAM" id="SSF69593">
    <property type="entry name" value="Glycerol-3-phosphate (1)-acyltransferase"/>
    <property type="match status" value="1"/>
</dbReference>
<evidence type="ECO:0000313" key="6">
    <source>
        <dbReference type="Proteomes" id="UP000595374"/>
    </source>
</evidence>
<name>A0A7T4DK10_9MICO</name>
<dbReference type="GO" id="GO:0006654">
    <property type="term" value="P:phosphatidic acid biosynthetic process"/>
    <property type="evidence" value="ECO:0007669"/>
    <property type="project" value="TreeGrafter"/>
</dbReference>
<feature type="region of interest" description="Disordered" evidence="3">
    <location>
        <begin position="1"/>
        <end position="68"/>
    </location>
</feature>
<dbReference type="Proteomes" id="UP000595374">
    <property type="component" value="Chromosome"/>
</dbReference>
<organism evidence="5 6">
    <name type="scientific">Brevibacterium casei</name>
    <dbReference type="NCBI Taxonomy" id="33889"/>
    <lineage>
        <taxon>Bacteria</taxon>
        <taxon>Bacillati</taxon>
        <taxon>Actinomycetota</taxon>
        <taxon>Actinomycetes</taxon>
        <taxon>Micrococcales</taxon>
        <taxon>Brevibacteriaceae</taxon>
        <taxon>Brevibacterium</taxon>
    </lineage>
</organism>
<keyword evidence="2 5" id="KW-0012">Acyltransferase</keyword>
<dbReference type="GO" id="GO:0003841">
    <property type="term" value="F:1-acylglycerol-3-phosphate O-acyltransferase activity"/>
    <property type="evidence" value="ECO:0007669"/>
    <property type="project" value="TreeGrafter"/>
</dbReference>
<protein>
    <submittedName>
        <fullName evidence="5">1-acyl-sn-glycerol-3-phosphate acyltransferase</fullName>
    </submittedName>
</protein>
<keyword evidence="1 5" id="KW-0808">Transferase</keyword>
<dbReference type="InterPro" id="IPR002123">
    <property type="entry name" value="Plipid/glycerol_acylTrfase"/>
</dbReference>
<dbReference type="EMBL" id="CP065989">
    <property type="protein sequence ID" value="QQB15006.1"/>
    <property type="molecule type" value="Genomic_DNA"/>
</dbReference>
<feature type="compositionally biased region" description="Basic residues" evidence="3">
    <location>
        <begin position="325"/>
        <end position="334"/>
    </location>
</feature>
<gene>
    <name evidence="5" type="ORF">I6H47_03290</name>
</gene>
<feature type="compositionally biased region" description="Pro residues" evidence="3">
    <location>
        <begin position="8"/>
        <end position="28"/>
    </location>
</feature>
<feature type="region of interest" description="Disordered" evidence="3">
    <location>
        <begin position="294"/>
        <end position="346"/>
    </location>
</feature>
<dbReference type="PANTHER" id="PTHR10434:SF66">
    <property type="entry name" value="PHOSPHOLIPID_GLYCEROL ACYLTRANSFERASE DOMAIN-CONTAINING PROTEIN"/>
    <property type="match status" value="1"/>
</dbReference>
<dbReference type="AlphaFoldDB" id="A0A7T4DK10"/>
<evidence type="ECO:0000256" key="1">
    <source>
        <dbReference type="ARBA" id="ARBA00022679"/>
    </source>
</evidence>
<feature type="compositionally biased region" description="Polar residues" evidence="3">
    <location>
        <begin position="36"/>
        <end position="64"/>
    </location>
</feature>
<evidence type="ECO:0000313" key="5">
    <source>
        <dbReference type="EMBL" id="QQB15006.1"/>
    </source>
</evidence>
<feature type="compositionally biased region" description="Basic and acidic residues" evidence="3">
    <location>
        <begin position="335"/>
        <end position="346"/>
    </location>
</feature>
<feature type="domain" description="Phospholipid/glycerol acyltransferase" evidence="4">
    <location>
        <begin position="110"/>
        <end position="227"/>
    </location>
</feature>
<sequence length="346" mass="37562">MGRRDPSGPEPQSGPGPQSPEPQSPGPPSGDRRNSLAETASRTAVGSEQRVMTSETSPPRTPVSTAKHRSRLRALVRALLQRVLFRALVVSTISPTVRIEPRVRGLTEGFLVIANHTSHLDAPLIAQSLPHRQARFLSTGVAYGYFFTASHKRLFVRSLFNAFPVYREGSRGSSEVPRALLRAGVPVLLFPEGGRQQGRVIADFKVGAVKLAVDAGVPIVPAAVVGGFEAMPKGANWPVPGRPPVRIVFGEPVIPRPGESLPALTARVQCLVEELFDSGADAIGVPRLAHRHEKLAPGEEPRTATHAPEPDKQTTQHHWTTAPSPRRHRPRTRGRLGESTDERMRN</sequence>
<evidence type="ECO:0000256" key="2">
    <source>
        <dbReference type="ARBA" id="ARBA00023315"/>
    </source>
</evidence>